<dbReference type="GO" id="GO:0005886">
    <property type="term" value="C:plasma membrane"/>
    <property type="evidence" value="ECO:0007669"/>
    <property type="project" value="TreeGrafter"/>
</dbReference>
<name>A0AB38Z7G4_PAESU</name>
<sequence length="239" mass="26092">MPESEIAWKVVVGLKLKYLPLPPFTLHTHTLSFPTFPPFSPLSLFLCLSKDKSFGGKVSMIMPGMKLLIALVIVALSLQGEWVEAQIHHVVGGDRGWDPSSDVASWSSGRIFMVGDKIWFTYSAAQESIVELKSKEEYESCDISNPIRMYTDGLDSISLDGEGIRYFTSSKSTSCKNGLKLHVDVQPYSKPEIQAKAKPENSVGLSLAAGPTTPSGSTQLSKVSLTMLVGLLFPIFMGM</sequence>
<evidence type="ECO:0000256" key="2">
    <source>
        <dbReference type="ARBA" id="ARBA00023180"/>
    </source>
</evidence>
<reference evidence="4" key="1">
    <citation type="submission" date="2023-06" db="EMBL/GenBank/DDBJ databases">
        <authorList>
            <person name="Zhang Y."/>
            <person name="Gai S."/>
        </authorList>
    </citation>
    <scope>NUCLEOTIDE SEQUENCE</scope>
</reference>
<evidence type="ECO:0000256" key="1">
    <source>
        <dbReference type="ARBA" id="ARBA00023157"/>
    </source>
</evidence>
<keyword evidence="1" id="KW-1015">Disulfide bond</keyword>
<accession>A0AB38Z7G4</accession>
<dbReference type="PANTHER" id="PTHR33021">
    <property type="entry name" value="BLUE COPPER PROTEIN"/>
    <property type="match status" value="1"/>
</dbReference>
<dbReference type="InterPro" id="IPR003245">
    <property type="entry name" value="Phytocyanin_dom"/>
</dbReference>
<dbReference type="Gene3D" id="2.60.40.420">
    <property type="entry name" value="Cupredoxins - blue copper proteins"/>
    <property type="match status" value="1"/>
</dbReference>
<dbReference type="PROSITE" id="PS51485">
    <property type="entry name" value="PHYTOCYANIN"/>
    <property type="match status" value="1"/>
</dbReference>
<evidence type="ECO:0000313" key="4">
    <source>
        <dbReference type="EMBL" id="WRI20342.1"/>
    </source>
</evidence>
<keyword evidence="2" id="KW-0325">Glycoprotein</keyword>
<dbReference type="FunFam" id="2.60.40.420:FF:000034">
    <property type="entry name" value="Cupredoxin superfamily protein"/>
    <property type="match status" value="1"/>
</dbReference>
<dbReference type="PANTHER" id="PTHR33021:SF31">
    <property type="entry name" value="OS02G0720100 PROTEIN"/>
    <property type="match status" value="1"/>
</dbReference>
<feature type="domain" description="Phytocyanin" evidence="3">
    <location>
        <begin position="87"/>
        <end position="187"/>
    </location>
</feature>
<protein>
    <submittedName>
        <fullName evidence="4">Plastocyanin-like domain</fullName>
    </submittedName>
</protein>
<dbReference type="InterPro" id="IPR008972">
    <property type="entry name" value="Cupredoxin"/>
</dbReference>
<dbReference type="CDD" id="cd04216">
    <property type="entry name" value="Phytocyanin"/>
    <property type="match status" value="1"/>
</dbReference>
<dbReference type="EMBL" id="OR237927">
    <property type="protein sequence ID" value="WRI20342.1"/>
    <property type="molecule type" value="mRNA"/>
</dbReference>
<proteinExistence type="evidence at transcript level"/>
<dbReference type="Pfam" id="PF02298">
    <property type="entry name" value="Cu_bind_like"/>
    <property type="match status" value="1"/>
</dbReference>
<dbReference type="AlphaFoldDB" id="A0AB38Z7G4"/>
<dbReference type="GO" id="GO:0009055">
    <property type="term" value="F:electron transfer activity"/>
    <property type="evidence" value="ECO:0007669"/>
    <property type="project" value="InterPro"/>
</dbReference>
<evidence type="ECO:0000259" key="3">
    <source>
        <dbReference type="PROSITE" id="PS51485"/>
    </source>
</evidence>
<organism evidence="4">
    <name type="scientific">Paeonia suffruticosa</name>
    <name type="common">Tree peony</name>
    <name type="synonym">Paeonia moutan</name>
    <dbReference type="NCBI Taxonomy" id="45171"/>
    <lineage>
        <taxon>Eukaryota</taxon>
        <taxon>Viridiplantae</taxon>
        <taxon>Streptophyta</taxon>
        <taxon>Embryophyta</taxon>
        <taxon>Tracheophyta</taxon>
        <taxon>Spermatophyta</taxon>
        <taxon>Magnoliopsida</taxon>
        <taxon>eudicotyledons</taxon>
        <taxon>Gunneridae</taxon>
        <taxon>Pentapetalae</taxon>
        <taxon>Saxifragales</taxon>
        <taxon>Paeoniaceae</taxon>
        <taxon>Paeonia</taxon>
    </lineage>
</organism>
<dbReference type="InterPro" id="IPR039391">
    <property type="entry name" value="Phytocyanin-like"/>
</dbReference>
<dbReference type="SUPFAM" id="SSF49503">
    <property type="entry name" value="Cupredoxins"/>
    <property type="match status" value="1"/>
</dbReference>